<proteinExistence type="predicted"/>
<dbReference type="SMART" id="SM00360">
    <property type="entry name" value="RRM"/>
    <property type="match status" value="1"/>
</dbReference>
<dbReference type="OrthoDB" id="272703at2759"/>
<evidence type="ECO:0000313" key="4">
    <source>
        <dbReference type="Proteomes" id="UP000605970"/>
    </source>
</evidence>
<organism evidence="3 4">
    <name type="scientific">Meloidogyne graminicola</name>
    <dbReference type="NCBI Taxonomy" id="189291"/>
    <lineage>
        <taxon>Eukaryota</taxon>
        <taxon>Metazoa</taxon>
        <taxon>Ecdysozoa</taxon>
        <taxon>Nematoda</taxon>
        <taxon>Chromadorea</taxon>
        <taxon>Rhabditida</taxon>
        <taxon>Tylenchina</taxon>
        <taxon>Tylenchomorpha</taxon>
        <taxon>Tylenchoidea</taxon>
        <taxon>Meloidogynidae</taxon>
        <taxon>Meloidogyninae</taxon>
        <taxon>Meloidogyne</taxon>
    </lineage>
</organism>
<dbReference type="EMBL" id="JABEBT010000022">
    <property type="protein sequence ID" value="KAF7637184.1"/>
    <property type="molecule type" value="Genomic_DNA"/>
</dbReference>
<keyword evidence="4" id="KW-1185">Reference proteome</keyword>
<keyword evidence="1" id="KW-0694">RNA-binding</keyword>
<dbReference type="GO" id="GO:0003723">
    <property type="term" value="F:RNA binding"/>
    <property type="evidence" value="ECO:0007669"/>
    <property type="project" value="UniProtKB-UniRule"/>
</dbReference>
<dbReference type="InterPro" id="IPR035979">
    <property type="entry name" value="RBD_domain_sf"/>
</dbReference>
<dbReference type="InterPro" id="IPR000504">
    <property type="entry name" value="RRM_dom"/>
</dbReference>
<dbReference type="PROSITE" id="PS50102">
    <property type="entry name" value="RRM"/>
    <property type="match status" value="1"/>
</dbReference>
<dbReference type="AlphaFoldDB" id="A0A8S9ZVN5"/>
<dbReference type="Pfam" id="PF00076">
    <property type="entry name" value="RRM_1"/>
    <property type="match status" value="1"/>
</dbReference>
<dbReference type="Proteomes" id="UP000605970">
    <property type="component" value="Unassembled WGS sequence"/>
</dbReference>
<evidence type="ECO:0000256" key="1">
    <source>
        <dbReference type="PROSITE-ProRule" id="PRU00176"/>
    </source>
</evidence>
<dbReference type="InterPro" id="IPR012677">
    <property type="entry name" value="Nucleotide-bd_a/b_plait_sf"/>
</dbReference>
<sequence length="95" mass="10827">MSRIDKIICVKNISPNYALSECLFKKVCASYGAVFCINMVQLEDGLGYALCEFMDRKNAENAFNNLNGLELDGHVLKVAWAKEAKKYSSEWKRRI</sequence>
<dbReference type="Gene3D" id="3.30.70.330">
    <property type="match status" value="1"/>
</dbReference>
<name>A0A8S9ZVN5_9BILA</name>
<accession>A0A8S9ZVN5</accession>
<evidence type="ECO:0000259" key="2">
    <source>
        <dbReference type="PROSITE" id="PS50102"/>
    </source>
</evidence>
<protein>
    <submittedName>
        <fullName evidence="3">RRM domain-containing protein</fullName>
    </submittedName>
</protein>
<evidence type="ECO:0000313" key="3">
    <source>
        <dbReference type="EMBL" id="KAF7637184.1"/>
    </source>
</evidence>
<comment type="caution">
    <text evidence="3">The sequence shown here is derived from an EMBL/GenBank/DDBJ whole genome shotgun (WGS) entry which is preliminary data.</text>
</comment>
<reference evidence="3" key="1">
    <citation type="journal article" date="2020" name="Ecol. Evol.">
        <title>Genome structure and content of the rice root-knot nematode (Meloidogyne graminicola).</title>
        <authorList>
            <person name="Phan N.T."/>
            <person name="Danchin E.G.J."/>
            <person name="Klopp C."/>
            <person name="Perfus-Barbeoch L."/>
            <person name="Kozlowski D.K."/>
            <person name="Koutsovoulos G.D."/>
            <person name="Lopez-Roques C."/>
            <person name="Bouchez O."/>
            <person name="Zahm M."/>
            <person name="Besnard G."/>
            <person name="Bellafiore S."/>
        </authorList>
    </citation>
    <scope>NUCLEOTIDE SEQUENCE</scope>
    <source>
        <strain evidence="3">VN-18</strain>
    </source>
</reference>
<dbReference type="SUPFAM" id="SSF54928">
    <property type="entry name" value="RNA-binding domain, RBD"/>
    <property type="match status" value="1"/>
</dbReference>
<gene>
    <name evidence="3" type="ORF">Mgra_00003356</name>
</gene>
<feature type="domain" description="RRM" evidence="2">
    <location>
        <begin position="6"/>
        <end position="83"/>
    </location>
</feature>